<dbReference type="EMBL" id="CTEF01000001">
    <property type="protein sequence ID" value="CQD07139.1"/>
    <property type="molecule type" value="Genomic_DNA"/>
</dbReference>
<reference evidence="2 4" key="2">
    <citation type="submission" date="2016-01" db="EMBL/GenBank/DDBJ databases">
        <title>The new phylogeny of the genus Mycobacterium.</title>
        <authorList>
            <person name="Tarcisio F."/>
            <person name="Conor M."/>
            <person name="Antonella G."/>
            <person name="Elisabetta G."/>
            <person name="Giulia F.S."/>
            <person name="Sara T."/>
            <person name="Anna F."/>
            <person name="Clotilde B."/>
            <person name="Roberto B."/>
            <person name="Veronica D.S."/>
            <person name="Fabio R."/>
            <person name="Monica P."/>
            <person name="Olivier J."/>
            <person name="Enrico T."/>
            <person name="Nicola S."/>
        </authorList>
    </citation>
    <scope>NUCLEOTIDE SEQUENCE [LARGE SCALE GENOMIC DNA]</scope>
    <source>
        <strain evidence="2 4">CCUG 50187</strain>
    </source>
</reference>
<protein>
    <submittedName>
        <fullName evidence="1">Uncharacterized protein</fullName>
    </submittedName>
</protein>
<dbReference type="AlphaFoldDB" id="A0A0U1D338"/>
<proteinExistence type="predicted"/>
<evidence type="ECO:0000313" key="1">
    <source>
        <dbReference type="EMBL" id="CQD07139.1"/>
    </source>
</evidence>
<dbReference type="GeneID" id="44299575"/>
<dbReference type="EMBL" id="LQOP01000034">
    <property type="protein sequence ID" value="ORV20941.1"/>
    <property type="molecule type" value="Genomic_DNA"/>
</dbReference>
<dbReference type="Proteomes" id="UP000193811">
    <property type="component" value="Unassembled WGS sequence"/>
</dbReference>
<evidence type="ECO:0000313" key="3">
    <source>
        <dbReference type="Proteomes" id="UP000182227"/>
    </source>
</evidence>
<reference evidence="1 3" key="1">
    <citation type="submission" date="2015-03" db="EMBL/GenBank/DDBJ databases">
        <authorList>
            <person name="Murphy D."/>
        </authorList>
    </citation>
    <scope>NUCLEOTIDE SEQUENCE [LARGE SCALE GENOMIC DNA]</scope>
    <source>
        <strain evidence="1 3">D16</strain>
    </source>
</reference>
<organism evidence="1 3">
    <name type="scientific">Mycolicibacterium conceptionense</name>
    <dbReference type="NCBI Taxonomy" id="451644"/>
    <lineage>
        <taxon>Bacteria</taxon>
        <taxon>Bacillati</taxon>
        <taxon>Actinomycetota</taxon>
        <taxon>Actinomycetes</taxon>
        <taxon>Mycobacteriales</taxon>
        <taxon>Mycobacteriaceae</taxon>
        <taxon>Mycolicibacterium</taxon>
    </lineage>
</organism>
<dbReference type="Proteomes" id="UP000182227">
    <property type="component" value="Unassembled WGS sequence"/>
</dbReference>
<evidence type="ECO:0000313" key="4">
    <source>
        <dbReference type="Proteomes" id="UP000193811"/>
    </source>
</evidence>
<keyword evidence="4" id="KW-1185">Reference proteome</keyword>
<accession>A0A0U1D338</accession>
<evidence type="ECO:0000313" key="2">
    <source>
        <dbReference type="EMBL" id="ORV20941.1"/>
    </source>
</evidence>
<sequence>MSTRRGDVATLDIDVRPNDLRLYLKADGMPVADWSCPPDIADHLAARLQEAARQARAMKGAR</sequence>
<name>A0A0U1D338_9MYCO</name>
<dbReference type="RefSeq" id="WP_085142560.1">
    <property type="nucleotide sequence ID" value="NZ_JACKVA010000035.1"/>
</dbReference>
<gene>
    <name evidence="2" type="ORF">AWB98_01185</name>
    <name evidence="1" type="ORF">BN970_01338</name>
</gene>